<dbReference type="InterPro" id="IPR011009">
    <property type="entry name" value="Kinase-like_dom_sf"/>
</dbReference>
<proteinExistence type="inferred from homology"/>
<dbReference type="PROSITE" id="PS00108">
    <property type="entry name" value="PROTEIN_KINASE_ST"/>
    <property type="match status" value="1"/>
</dbReference>
<evidence type="ECO:0000313" key="9">
    <source>
        <dbReference type="EMBL" id="CDW88896.1"/>
    </source>
</evidence>
<dbReference type="PANTHER" id="PTHR11042:SF185">
    <property type="entry name" value="WEE1-LIKE PROTEIN KINASE"/>
    <property type="match status" value="1"/>
</dbReference>
<evidence type="ECO:0000256" key="6">
    <source>
        <dbReference type="ARBA" id="ARBA00037982"/>
    </source>
</evidence>
<dbReference type="AlphaFoldDB" id="A0A078B3U9"/>
<dbReference type="Pfam" id="PF00069">
    <property type="entry name" value="Pkinase"/>
    <property type="match status" value="1"/>
</dbReference>
<dbReference type="EMBL" id="CCKQ01017008">
    <property type="protein sequence ID" value="CDW88896.1"/>
    <property type="molecule type" value="Genomic_DNA"/>
</dbReference>
<dbReference type="InterPro" id="IPR008271">
    <property type="entry name" value="Ser/Thr_kinase_AS"/>
</dbReference>
<dbReference type="Gene3D" id="1.10.510.10">
    <property type="entry name" value="Transferase(Phosphotransferase) domain 1"/>
    <property type="match status" value="1"/>
</dbReference>
<keyword evidence="4" id="KW-0067">ATP-binding</keyword>
<keyword evidence="5" id="KW-0652">Protein synthesis inhibitor</keyword>
<feature type="domain" description="Protein kinase" evidence="8">
    <location>
        <begin position="328"/>
        <end position="642"/>
    </location>
</feature>
<evidence type="ECO:0000256" key="1">
    <source>
        <dbReference type="ARBA" id="ARBA00022679"/>
    </source>
</evidence>
<comment type="similarity">
    <text evidence="6">Belongs to the protein kinase superfamily. Ser/Thr protein kinase family. GCN2 subfamily.</text>
</comment>
<dbReference type="PROSITE" id="PS50011">
    <property type="entry name" value="PROTEIN_KINASE_DOM"/>
    <property type="match status" value="1"/>
</dbReference>
<feature type="region of interest" description="Disordered" evidence="7">
    <location>
        <begin position="1"/>
        <end position="25"/>
    </location>
</feature>
<reference evidence="9 10" key="1">
    <citation type="submission" date="2014-06" db="EMBL/GenBank/DDBJ databases">
        <authorList>
            <person name="Swart Estienne"/>
        </authorList>
    </citation>
    <scope>NUCLEOTIDE SEQUENCE [LARGE SCALE GENOMIC DNA]</scope>
    <source>
        <strain evidence="9 10">130c</strain>
    </source>
</reference>
<evidence type="ECO:0000256" key="5">
    <source>
        <dbReference type="ARBA" id="ARBA00023193"/>
    </source>
</evidence>
<dbReference type="InterPro" id="IPR000719">
    <property type="entry name" value="Prot_kinase_dom"/>
</dbReference>
<feature type="region of interest" description="Disordered" evidence="7">
    <location>
        <begin position="315"/>
        <end position="335"/>
    </location>
</feature>
<dbReference type="SUPFAM" id="SSF56112">
    <property type="entry name" value="Protein kinase-like (PK-like)"/>
    <property type="match status" value="1"/>
</dbReference>
<accession>A0A078B3U9</accession>
<dbReference type="Proteomes" id="UP000039865">
    <property type="component" value="Unassembled WGS sequence"/>
</dbReference>
<evidence type="ECO:0000256" key="4">
    <source>
        <dbReference type="ARBA" id="ARBA00022840"/>
    </source>
</evidence>
<sequence length="701" mass="80728">MSERQTFLRTDSTNHQSQSDPSSQYDMLFDENQNLDCEMKAVNLFPSNIKSPSVIMNTTSIIQQNIHTPNQNLAISQTPVFQKSQQFLQLKETLINKIIQRSPCINPRQSNILSQSQQKDGSMPFQTGQQNKTENLLFIGIKDDKFRLAPADQRTPKIINSPRVKFPLLRDENKSTERMKEPLVKGISLNSSNLLKRSFNQFISEKSENQQKVQSMIVCQRNLFGANMQESPLRIKFMRNDQAFLGKFSSGTTPKQDKPLFLPQKQNQNESENYSQLSFQSSQNTNQNQFPQIILNNQISPSKSKFLRNIPSVPSSYECSTHKNQNITQSNFDLNSGNMSNPFKMVAAQSRLRRMSEYSIDEKEVPDTPMVEYRHSSYLNDTSQRESLLTNSDFNFKPPSRFQEDFNQKGILGKDGFEKTCFLQEVYALSALSVGFESPHIVRYYSGWIEDQNLYIVMELCQESLRSYSKKRRTLNGYQMAELEIKQIMRDVCLGLNELHNKGIVHLDIKPENILLSQNGTFKIGDLGMARLLTKIIEEHDIPEGDCRYLAKELLNEDPNIPIPDLTKADIFALGMIIYELVEGVDLMRNGAQWHDLRENNIHFNERAKQEFSSQLLSVIEQMLNPNPDLRPSPGKLLQSFLQSPQEIEISLIKQENQILKEKLQKIEESLRQQGFPNVDQLLSALQFQGHKRLQQSMMIE</sequence>
<dbReference type="OrthoDB" id="5337378at2759"/>
<dbReference type="GO" id="GO:0005524">
    <property type="term" value="F:ATP binding"/>
    <property type="evidence" value="ECO:0007669"/>
    <property type="project" value="UniProtKB-KW"/>
</dbReference>
<dbReference type="SMART" id="SM00220">
    <property type="entry name" value="S_TKc"/>
    <property type="match status" value="1"/>
</dbReference>
<dbReference type="GO" id="GO:0004713">
    <property type="term" value="F:protein tyrosine kinase activity"/>
    <property type="evidence" value="ECO:0007669"/>
    <property type="project" value="TreeGrafter"/>
</dbReference>
<evidence type="ECO:0000256" key="3">
    <source>
        <dbReference type="ARBA" id="ARBA00022777"/>
    </source>
</evidence>
<dbReference type="GO" id="GO:0017148">
    <property type="term" value="P:negative regulation of translation"/>
    <property type="evidence" value="ECO:0007669"/>
    <property type="project" value="UniProtKB-KW"/>
</dbReference>
<dbReference type="InterPro" id="IPR050339">
    <property type="entry name" value="CC_SR_Kinase"/>
</dbReference>
<protein>
    <submittedName>
        <fullName evidence="9">Wee1-like protein kinase 2</fullName>
    </submittedName>
</protein>
<dbReference type="InParanoid" id="A0A078B3U9"/>
<gene>
    <name evidence="9" type="primary">Contig19767.g20971</name>
    <name evidence="9" type="ORF">STYLEM_18021</name>
</gene>
<keyword evidence="1" id="KW-0808">Transferase</keyword>
<keyword evidence="3 9" id="KW-0418">Kinase</keyword>
<dbReference type="GO" id="GO:0005634">
    <property type="term" value="C:nucleus"/>
    <property type="evidence" value="ECO:0007669"/>
    <property type="project" value="TreeGrafter"/>
</dbReference>
<evidence type="ECO:0000256" key="7">
    <source>
        <dbReference type="SAM" id="MobiDB-lite"/>
    </source>
</evidence>
<evidence type="ECO:0000313" key="10">
    <source>
        <dbReference type="Proteomes" id="UP000039865"/>
    </source>
</evidence>
<dbReference type="PANTHER" id="PTHR11042">
    <property type="entry name" value="EUKARYOTIC TRANSLATION INITIATION FACTOR 2-ALPHA KINASE EIF2-ALPHA KINASE -RELATED"/>
    <property type="match status" value="1"/>
</dbReference>
<organism evidence="9 10">
    <name type="scientific">Stylonychia lemnae</name>
    <name type="common">Ciliate</name>
    <dbReference type="NCBI Taxonomy" id="5949"/>
    <lineage>
        <taxon>Eukaryota</taxon>
        <taxon>Sar</taxon>
        <taxon>Alveolata</taxon>
        <taxon>Ciliophora</taxon>
        <taxon>Intramacronucleata</taxon>
        <taxon>Spirotrichea</taxon>
        <taxon>Stichotrichia</taxon>
        <taxon>Sporadotrichida</taxon>
        <taxon>Oxytrichidae</taxon>
        <taxon>Stylonychinae</taxon>
        <taxon>Stylonychia</taxon>
    </lineage>
</organism>
<evidence type="ECO:0000256" key="2">
    <source>
        <dbReference type="ARBA" id="ARBA00022741"/>
    </source>
</evidence>
<name>A0A078B3U9_STYLE</name>
<evidence type="ECO:0000259" key="8">
    <source>
        <dbReference type="PROSITE" id="PS50011"/>
    </source>
</evidence>
<keyword evidence="2" id="KW-0547">Nucleotide-binding</keyword>
<dbReference type="GO" id="GO:0005737">
    <property type="term" value="C:cytoplasm"/>
    <property type="evidence" value="ECO:0007669"/>
    <property type="project" value="TreeGrafter"/>
</dbReference>
<keyword evidence="10" id="KW-1185">Reference proteome</keyword>